<keyword evidence="2" id="KW-1185">Reference proteome</keyword>
<comment type="caution">
    <text evidence="1">The sequence shown here is derived from an EMBL/GenBank/DDBJ whole genome shotgun (WGS) entry which is preliminary data.</text>
</comment>
<dbReference type="InterPro" id="IPR021523">
    <property type="entry name" value="DUF3187"/>
</dbReference>
<organism evidence="1 2">
    <name type="scientific">Dokdonella ginsengisoli</name>
    <dbReference type="NCBI Taxonomy" id="363846"/>
    <lineage>
        <taxon>Bacteria</taxon>
        <taxon>Pseudomonadati</taxon>
        <taxon>Pseudomonadota</taxon>
        <taxon>Gammaproteobacteria</taxon>
        <taxon>Lysobacterales</taxon>
        <taxon>Rhodanobacteraceae</taxon>
        <taxon>Dokdonella</taxon>
    </lineage>
</organism>
<protein>
    <submittedName>
        <fullName evidence="1">DUF3187 family protein</fullName>
    </submittedName>
</protein>
<sequence length="348" mass="38096">MNLLPFFAGRRARAGVAGAATRRRPAPPRLRFAALLALVLAAPVLADDYVAAPWQLHRDANPFVASGGLPFAPPAVAADDRWHVEATLAASNTEIEFDRRGERLLYDMEIHEARIAVARSFGEHWIARATLAGTRFDDGFLDSFIEDFHRTFGFTNGDRGRLGTNGHTIEYADQRGDRIALTRPRSGVAPLLLDLAWRAPADGHEWLYGATLKLPTSHASPLLDDRAVDLSLWLAAQSTGATRLPWGVRVGATRRGDGDLLPRRANDAFAFVDATLGWYLTPRWDVAAQYQWHGAPYDSAIAMLGDAGSLTLSTAWHARSGWTLRAGLVEDVPARHSQDVTFFVGVSL</sequence>
<dbReference type="Proteomes" id="UP001595886">
    <property type="component" value="Unassembled WGS sequence"/>
</dbReference>
<name>A0ABV9QVD0_9GAMM</name>
<evidence type="ECO:0000313" key="1">
    <source>
        <dbReference type="EMBL" id="MFC4820574.1"/>
    </source>
</evidence>
<evidence type="ECO:0000313" key="2">
    <source>
        <dbReference type="Proteomes" id="UP001595886"/>
    </source>
</evidence>
<reference evidence="2" key="1">
    <citation type="journal article" date="2019" name="Int. J. Syst. Evol. Microbiol.">
        <title>The Global Catalogue of Microorganisms (GCM) 10K type strain sequencing project: providing services to taxonomists for standard genome sequencing and annotation.</title>
        <authorList>
            <consortium name="The Broad Institute Genomics Platform"/>
            <consortium name="The Broad Institute Genome Sequencing Center for Infectious Disease"/>
            <person name="Wu L."/>
            <person name="Ma J."/>
        </authorList>
    </citation>
    <scope>NUCLEOTIDE SEQUENCE [LARGE SCALE GENOMIC DNA]</scope>
    <source>
        <strain evidence="2">CCUG 30340</strain>
    </source>
</reference>
<proteinExistence type="predicted"/>
<dbReference type="EMBL" id="JBHSHD010000007">
    <property type="protein sequence ID" value="MFC4820574.1"/>
    <property type="molecule type" value="Genomic_DNA"/>
</dbReference>
<dbReference type="RefSeq" id="WP_380020436.1">
    <property type="nucleotide sequence ID" value="NZ_JBHSHD010000007.1"/>
</dbReference>
<accession>A0ABV9QVD0</accession>
<dbReference type="Pfam" id="PF11383">
    <property type="entry name" value="DUF3187"/>
    <property type="match status" value="1"/>
</dbReference>
<gene>
    <name evidence="1" type="ORF">ACFO6Q_09575</name>
</gene>